<comment type="caution">
    <text evidence="1">The sequence shown here is derived from an EMBL/GenBank/DDBJ whole genome shotgun (WGS) entry which is preliminary data.</text>
</comment>
<dbReference type="Gramene" id="mRNA:HanXRQr2_Chr10g0454821">
    <property type="protein sequence ID" value="mRNA:HanXRQr2_Chr10g0454821"/>
    <property type="gene ID" value="HanXRQr2_Chr10g0454821"/>
</dbReference>
<dbReference type="EMBL" id="MNCJ02000325">
    <property type="protein sequence ID" value="KAF5787618.1"/>
    <property type="molecule type" value="Genomic_DNA"/>
</dbReference>
<gene>
    <name evidence="1" type="ORF">HanXRQr2_Chr10g0454821</name>
</gene>
<reference evidence="1" key="2">
    <citation type="submission" date="2020-06" db="EMBL/GenBank/DDBJ databases">
        <title>Helianthus annuus Genome sequencing and assembly Release 2.</title>
        <authorList>
            <person name="Gouzy J."/>
            <person name="Langlade N."/>
            <person name="Munos S."/>
        </authorList>
    </citation>
    <scope>NUCLEOTIDE SEQUENCE</scope>
    <source>
        <tissue evidence="1">Leaves</tissue>
    </source>
</reference>
<evidence type="ECO:0000313" key="2">
    <source>
        <dbReference type="Proteomes" id="UP000215914"/>
    </source>
</evidence>
<protein>
    <submittedName>
        <fullName evidence="1">Uncharacterized protein</fullName>
    </submittedName>
</protein>
<evidence type="ECO:0000313" key="1">
    <source>
        <dbReference type="EMBL" id="KAF5787618.1"/>
    </source>
</evidence>
<dbReference type="AlphaFoldDB" id="A0A9K3HZS9"/>
<accession>A0A9K3HZS9</accession>
<proteinExistence type="predicted"/>
<name>A0A9K3HZS9_HELAN</name>
<sequence>MSSRRKEEEGANFIMTITKLDGEITSGWQRVKQVIKQQHSNERR</sequence>
<dbReference type="Proteomes" id="UP000215914">
    <property type="component" value="Unassembled WGS sequence"/>
</dbReference>
<keyword evidence="2" id="KW-1185">Reference proteome</keyword>
<organism evidence="1 2">
    <name type="scientific">Helianthus annuus</name>
    <name type="common">Common sunflower</name>
    <dbReference type="NCBI Taxonomy" id="4232"/>
    <lineage>
        <taxon>Eukaryota</taxon>
        <taxon>Viridiplantae</taxon>
        <taxon>Streptophyta</taxon>
        <taxon>Embryophyta</taxon>
        <taxon>Tracheophyta</taxon>
        <taxon>Spermatophyta</taxon>
        <taxon>Magnoliopsida</taxon>
        <taxon>eudicotyledons</taxon>
        <taxon>Gunneridae</taxon>
        <taxon>Pentapetalae</taxon>
        <taxon>asterids</taxon>
        <taxon>campanulids</taxon>
        <taxon>Asterales</taxon>
        <taxon>Asteraceae</taxon>
        <taxon>Asteroideae</taxon>
        <taxon>Heliantheae alliance</taxon>
        <taxon>Heliantheae</taxon>
        <taxon>Helianthus</taxon>
    </lineage>
</organism>
<reference evidence="1" key="1">
    <citation type="journal article" date="2017" name="Nature">
        <title>The sunflower genome provides insights into oil metabolism, flowering and Asterid evolution.</title>
        <authorList>
            <person name="Badouin H."/>
            <person name="Gouzy J."/>
            <person name="Grassa C.J."/>
            <person name="Murat F."/>
            <person name="Staton S.E."/>
            <person name="Cottret L."/>
            <person name="Lelandais-Briere C."/>
            <person name="Owens G.L."/>
            <person name="Carrere S."/>
            <person name="Mayjonade B."/>
            <person name="Legrand L."/>
            <person name="Gill N."/>
            <person name="Kane N.C."/>
            <person name="Bowers J.E."/>
            <person name="Hubner S."/>
            <person name="Bellec A."/>
            <person name="Berard A."/>
            <person name="Berges H."/>
            <person name="Blanchet N."/>
            <person name="Boniface M.C."/>
            <person name="Brunel D."/>
            <person name="Catrice O."/>
            <person name="Chaidir N."/>
            <person name="Claudel C."/>
            <person name="Donnadieu C."/>
            <person name="Faraut T."/>
            <person name="Fievet G."/>
            <person name="Helmstetter N."/>
            <person name="King M."/>
            <person name="Knapp S.J."/>
            <person name="Lai Z."/>
            <person name="Le Paslier M.C."/>
            <person name="Lippi Y."/>
            <person name="Lorenzon L."/>
            <person name="Mandel J.R."/>
            <person name="Marage G."/>
            <person name="Marchand G."/>
            <person name="Marquand E."/>
            <person name="Bret-Mestries E."/>
            <person name="Morien E."/>
            <person name="Nambeesan S."/>
            <person name="Nguyen T."/>
            <person name="Pegot-Espagnet P."/>
            <person name="Pouilly N."/>
            <person name="Raftis F."/>
            <person name="Sallet E."/>
            <person name="Schiex T."/>
            <person name="Thomas J."/>
            <person name="Vandecasteele C."/>
            <person name="Vares D."/>
            <person name="Vear F."/>
            <person name="Vautrin S."/>
            <person name="Crespi M."/>
            <person name="Mangin B."/>
            <person name="Burke J.M."/>
            <person name="Salse J."/>
            <person name="Munos S."/>
            <person name="Vincourt P."/>
            <person name="Rieseberg L.H."/>
            <person name="Langlade N.B."/>
        </authorList>
    </citation>
    <scope>NUCLEOTIDE SEQUENCE</scope>
    <source>
        <tissue evidence="1">Leaves</tissue>
    </source>
</reference>